<evidence type="ECO:0000256" key="3">
    <source>
        <dbReference type="ARBA" id="ARBA00022824"/>
    </source>
</evidence>
<feature type="region of interest" description="Disordered" evidence="5">
    <location>
        <begin position="269"/>
        <end position="302"/>
    </location>
</feature>
<comment type="subcellular location">
    <subcellularLocation>
        <location evidence="1">Endoplasmic reticulum</location>
    </subcellularLocation>
    <subcellularLocation>
        <location evidence="2">Membrane</location>
    </subcellularLocation>
</comment>
<protein>
    <submittedName>
        <fullName evidence="7">Serine esterase (DUF676)</fullName>
    </submittedName>
</protein>
<evidence type="ECO:0000256" key="5">
    <source>
        <dbReference type="SAM" id="MobiDB-lite"/>
    </source>
</evidence>
<dbReference type="InterPro" id="IPR052374">
    <property type="entry name" value="SERAC1"/>
</dbReference>
<feature type="compositionally biased region" description="Basic and acidic residues" evidence="5">
    <location>
        <begin position="279"/>
        <end position="289"/>
    </location>
</feature>
<dbReference type="PANTHER" id="PTHR48182">
    <property type="entry name" value="PROTEIN SERAC1"/>
    <property type="match status" value="1"/>
</dbReference>
<evidence type="ECO:0000313" key="8">
    <source>
        <dbReference type="EMBL" id="VFK67876.1"/>
    </source>
</evidence>
<name>A0A450ZZ93_9GAMM</name>
<dbReference type="InterPro" id="IPR007751">
    <property type="entry name" value="DUF676_lipase-like"/>
</dbReference>
<gene>
    <name evidence="8" type="ORF">BECKTUN1418E_GA0071001_11664</name>
    <name evidence="7" type="ORF">BECKTUN1418F_GA0071002_11635</name>
</gene>
<keyword evidence="3" id="KW-0256">Endoplasmic reticulum</keyword>
<dbReference type="AlphaFoldDB" id="A0A450ZZ93"/>
<evidence type="ECO:0000313" key="7">
    <source>
        <dbReference type="EMBL" id="VFK59077.1"/>
    </source>
</evidence>
<dbReference type="EMBL" id="CAADFV010000166">
    <property type="protein sequence ID" value="VFK67876.1"/>
    <property type="molecule type" value="Genomic_DNA"/>
</dbReference>
<proteinExistence type="predicted"/>
<dbReference type="SUPFAM" id="SSF53474">
    <property type="entry name" value="alpha/beta-Hydrolases"/>
    <property type="match status" value="1"/>
</dbReference>
<reference evidence="7" key="1">
    <citation type="submission" date="2019-02" db="EMBL/GenBank/DDBJ databases">
        <authorList>
            <person name="Gruber-Vodicka R. H."/>
            <person name="Seah K. B. B."/>
        </authorList>
    </citation>
    <scope>NUCLEOTIDE SEQUENCE</scope>
    <source>
        <strain evidence="8">BECK_BY2</strain>
        <strain evidence="7">BECK_BY3</strain>
    </source>
</reference>
<dbReference type="GO" id="GO:0016020">
    <property type="term" value="C:membrane"/>
    <property type="evidence" value="ECO:0007669"/>
    <property type="project" value="UniProtKB-SubCell"/>
</dbReference>
<dbReference type="PANTHER" id="PTHR48182:SF2">
    <property type="entry name" value="PROTEIN SERAC1"/>
    <property type="match status" value="1"/>
</dbReference>
<dbReference type="Gene3D" id="3.40.50.1820">
    <property type="entry name" value="alpha/beta hydrolase"/>
    <property type="match status" value="1"/>
</dbReference>
<organism evidence="7">
    <name type="scientific">Candidatus Kentrum sp. TUN</name>
    <dbReference type="NCBI Taxonomy" id="2126343"/>
    <lineage>
        <taxon>Bacteria</taxon>
        <taxon>Pseudomonadati</taxon>
        <taxon>Pseudomonadota</taxon>
        <taxon>Gammaproteobacteria</taxon>
        <taxon>Candidatus Kentrum</taxon>
    </lineage>
</organism>
<dbReference type="EMBL" id="CAADFY010000163">
    <property type="protein sequence ID" value="VFK59077.1"/>
    <property type="molecule type" value="Genomic_DNA"/>
</dbReference>
<evidence type="ECO:0000256" key="2">
    <source>
        <dbReference type="ARBA" id="ARBA00004370"/>
    </source>
</evidence>
<dbReference type="Pfam" id="PF05057">
    <property type="entry name" value="DUF676"/>
    <property type="match status" value="1"/>
</dbReference>
<sequence length="394" mass="43651">MSELRAISQYKDSTYEADVVFVHGLGGDAFETWQCDQKDPYDSWPYWLADEFPNVRVWSLDYPASLLKPSPFSAIATKLELGLFHGGHAVSLPERAAEVLGRLENYDLGKRPILFICHSLGGLLTKQLLRKASDDVKNAKNRAIFDNTRAVLFLATPHLGAKLASLLSAFKKILGTTVSIEDLKIYDDHLLDLYEWYRDHSTRIQTDTYYEGYDTRGVRIVSRESSHPGVGAVTVSDEDHLSIAKPCGRNSPVYGAVCRLLREHVLVSEPGDGNIGDSGNERAREKDSETPPIADRSAPDPELVERHEAMLPKIEKVLDSAPDVRDTLGEVIREQESINLFESEKLADHLLGLGGGFAVECFGKNIPSSVQGWQIPSGERSCPARAALFAYRAP</sequence>
<evidence type="ECO:0000256" key="1">
    <source>
        <dbReference type="ARBA" id="ARBA00004240"/>
    </source>
</evidence>
<feature type="domain" description="DUF676" evidence="6">
    <location>
        <begin position="54"/>
        <end position="186"/>
    </location>
</feature>
<dbReference type="InterPro" id="IPR029058">
    <property type="entry name" value="AB_hydrolase_fold"/>
</dbReference>
<evidence type="ECO:0000259" key="6">
    <source>
        <dbReference type="Pfam" id="PF05057"/>
    </source>
</evidence>
<accession>A0A450ZZ93</accession>
<keyword evidence="4" id="KW-0472">Membrane</keyword>
<evidence type="ECO:0000256" key="4">
    <source>
        <dbReference type="ARBA" id="ARBA00023136"/>
    </source>
</evidence>